<organism evidence="2">
    <name type="scientific">freshwater metagenome</name>
    <dbReference type="NCBI Taxonomy" id="449393"/>
    <lineage>
        <taxon>unclassified sequences</taxon>
        <taxon>metagenomes</taxon>
        <taxon>ecological metagenomes</taxon>
    </lineage>
</organism>
<proteinExistence type="predicted"/>
<dbReference type="EMBL" id="CAFBOZ010000008">
    <property type="protein sequence ID" value="CAB4991912.1"/>
    <property type="molecule type" value="Genomic_DNA"/>
</dbReference>
<reference evidence="2" key="1">
    <citation type="submission" date="2020-05" db="EMBL/GenBank/DDBJ databases">
        <authorList>
            <person name="Chiriac C."/>
            <person name="Salcher M."/>
            <person name="Ghai R."/>
            <person name="Kavagutti S V."/>
        </authorList>
    </citation>
    <scope>NUCLEOTIDE SEQUENCE</scope>
</reference>
<gene>
    <name evidence="2" type="ORF">UFOPK3992_00095</name>
</gene>
<accession>A0A6J7NMH6</accession>
<sequence length="339" mass="36122">MALSLLLAWLTHTLVEDPVRHSERLRRNVRASLLVGLALTLIPAGAALALRSADTEPATPAVRVAGVSMTPAQAVADTPEVGDCQVGIPGTEQPAPCLFGDPNGTRTMVLIGDSHATTWFPGLNEQATKRGWKLYLYAKGSCPVADVSVFNGRLKRAYTECDQWRDAVVKRLGEIGPINALVIGRSANHRKNLLDAAGAPVPPEEVSAVWAAGVATFLGRLPVTPARVVVLRDSPWATWNVPSCLSQHTTDPTSCDLDPAVSAGLDADLAAGEKTIPAITYVDVNDRICTKDVCAVMTPDGTIKFRDSHHFTATYARELGPVVWSRMKLPAKPAPATTS</sequence>
<dbReference type="InterPro" id="IPR043968">
    <property type="entry name" value="SGNH"/>
</dbReference>
<evidence type="ECO:0000313" key="2">
    <source>
        <dbReference type="EMBL" id="CAB4991912.1"/>
    </source>
</evidence>
<dbReference type="Pfam" id="PF19040">
    <property type="entry name" value="SGNH"/>
    <property type="match status" value="1"/>
</dbReference>
<feature type="domain" description="SGNH" evidence="1">
    <location>
        <begin position="93"/>
        <end position="323"/>
    </location>
</feature>
<name>A0A6J7NMH6_9ZZZZ</name>
<protein>
    <submittedName>
        <fullName evidence="2">Unannotated protein</fullName>
    </submittedName>
</protein>
<evidence type="ECO:0000259" key="1">
    <source>
        <dbReference type="Pfam" id="PF19040"/>
    </source>
</evidence>
<dbReference type="AlphaFoldDB" id="A0A6J7NMH6"/>